<reference evidence="5" key="1">
    <citation type="journal article" date="2016" name="Genome Announc.">
        <title>Draft Genome Sequences of Five Rapidly Growing Mycobacterium Species, M. thermoresistibile, M. fortuitum subsp. acetamidolyticum, M. canariasense, M. brisbanense, and M. novocastrense.</title>
        <authorList>
            <person name="Katahira K."/>
            <person name="Ogura Y."/>
            <person name="Gotoh Y."/>
            <person name="Hayashi T."/>
        </authorList>
    </citation>
    <scope>NUCLEOTIDE SEQUENCE [LARGE SCALE GENOMIC DNA]</scope>
    <source>
        <strain evidence="5">JCM15654</strain>
    </source>
</reference>
<dbReference type="AlphaFoldDB" id="A0A100VYA7"/>
<gene>
    <name evidence="4" type="ORF">RMCB_2306</name>
</gene>
<proteinExistence type="predicted"/>
<evidence type="ECO:0000256" key="2">
    <source>
        <dbReference type="ARBA" id="ARBA00023002"/>
    </source>
</evidence>
<protein>
    <submittedName>
        <fullName evidence="4">Oxidoreductase</fullName>
    </submittedName>
</protein>
<comment type="caution">
    <text evidence="4">The sequence shown here is derived from an EMBL/GenBank/DDBJ whole genome shotgun (WGS) entry which is preliminary data.</text>
</comment>
<keyword evidence="1" id="KW-0521">NADP</keyword>
<dbReference type="PANTHER" id="PTHR48106:SF8">
    <property type="entry name" value="OS02G0805600 PROTEIN"/>
    <property type="match status" value="1"/>
</dbReference>
<dbReference type="InterPro" id="IPR011032">
    <property type="entry name" value="GroES-like_sf"/>
</dbReference>
<dbReference type="SUPFAM" id="SSF50129">
    <property type="entry name" value="GroES-like"/>
    <property type="match status" value="1"/>
</dbReference>
<dbReference type="InterPro" id="IPR013154">
    <property type="entry name" value="ADH-like_N"/>
</dbReference>
<evidence type="ECO:0000259" key="3">
    <source>
        <dbReference type="Pfam" id="PF08240"/>
    </source>
</evidence>
<reference evidence="5" key="2">
    <citation type="submission" date="2016-02" db="EMBL/GenBank/DDBJ databases">
        <title>Draft genome sequence of five rapidly growing Mycobacterium species.</title>
        <authorList>
            <person name="Katahira K."/>
            <person name="Gotou Y."/>
            <person name="Iida K."/>
            <person name="Ogura Y."/>
            <person name="Hayashi T."/>
        </authorList>
    </citation>
    <scope>NUCLEOTIDE SEQUENCE [LARGE SCALE GENOMIC DNA]</scope>
    <source>
        <strain evidence="5">JCM15654</strain>
    </source>
</reference>
<accession>A0A100VYA7</accession>
<evidence type="ECO:0000313" key="5">
    <source>
        <dbReference type="Proteomes" id="UP000069620"/>
    </source>
</evidence>
<dbReference type="OrthoDB" id="9780520at2"/>
<evidence type="ECO:0000256" key="1">
    <source>
        <dbReference type="ARBA" id="ARBA00022857"/>
    </source>
</evidence>
<dbReference type="STRING" id="146020.RMCB_2306"/>
<dbReference type="GO" id="GO:0016651">
    <property type="term" value="F:oxidoreductase activity, acting on NAD(P)H"/>
    <property type="evidence" value="ECO:0007669"/>
    <property type="project" value="TreeGrafter"/>
</dbReference>
<dbReference type="GO" id="GO:0070402">
    <property type="term" value="F:NADPH binding"/>
    <property type="evidence" value="ECO:0007669"/>
    <property type="project" value="TreeGrafter"/>
</dbReference>
<keyword evidence="2" id="KW-0560">Oxidoreductase</keyword>
<keyword evidence="5" id="KW-1185">Reference proteome</keyword>
<name>A0A100VYA7_9MYCO</name>
<dbReference type="RefSeq" id="WP_109784241.1">
    <property type="nucleotide sequence ID" value="NZ_BCSX01000021.1"/>
</dbReference>
<dbReference type="Gene3D" id="3.90.180.10">
    <property type="entry name" value="Medium-chain alcohol dehydrogenases, catalytic domain"/>
    <property type="match status" value="1"/>
</dbReference>
<dbReference type="PANTHER" id="PTHR48106">
    <property type="entry name" value="QUINONE OXIDOREDUCTASE PIG3-RELATED"/>
    <property type="match status" value="1"/>
</dbReference>
<evidence type="ECO:0000313" key="4">
    <source>
        <dbReference type="EMBL" id="GAS88210.1"/>
    </source>
</evidence>
<sequence length="141" mass="14788">MTKAIVFDHTGPPEVLQWRTVPPVAAAPHEVVIDIEATGVNNADLLRRRGQYPNGARTQKILGLECAGRIAQTGSDVTEFAIGERVCALLDSGGYAEQVCVAASQVIPIPADLDAAHAAIIPEAACTVYSNLAMIAGLKRG</sequence>
<dbReference type="Pfam" id="PF08240">
    <property type="entry name" value="ADH_N"/>
    <property type="match status" value="1"/>
</dbReference>
<dbReference type="EMBL" id="BCSX01000021">
    <property type="protein sequence ID" value="GAS88210.1"/>
    <property type="molecule type" value="Genomic_DNA"/>
</dbReference>
<dbReference type="Proteomes" id="UP000069620">
    <property type="component" value="Unassembled WGS sequence"/>
</dbReference>
<feature type="domain" description="Alcohol dehydrogenase-like N-terminal" evidence="3">
    <location>
        <begin position="28"/>
        <end position="110"/>
    </location>
</feature>
<organism evidence="4 5">
    <name type="scientific">Mycolicibacterium brisbanense</name>
    <dbReference type="NCBI Taxonomy" id="146020"/>
    <lineage>
        <taxon>Bacteria</taxon>
        <taxon>Bacillati</taxon>
        <taxon>Actinomycetota</taxon>
        <taxon>Actinomycetes</taxon>
        <taxon>Mycobacteriales</taxon>
        <taxon>Mycobacteriaceae</taxon>
        <taxon>Mycolicibacterium</taxon>
    </lineage>
</organism>